<evidence type="ECO:0000256" key="7">
    <source>
        <dbReference type="ARBA" id="ARBA00022833"/>
    </source>
</evidence>
<dbReference type="InterPro" id="IPR013083">
    <property type="entry name" value="Znf_RING/FYVE/PHD"/>
</dbReference>
<dbReference type="CDD" id="cd16667">
    <property type="entry name" value="RING-H2_RNF126-like"/>
    <property type="match status" value="1"/>
</dbReference>
<dbReference type="PROSITE" id="PS50089">
    <property type="entry name" value="ZF_RING_2"/>
    <property type="match status" value="1"/>
</dbReference>
<dbReference type="PANTHER" id="PTHR15710">
    <property type="entry name" value="E3 UBIQUITIN-PROTEIN LIGASE PRAJA"/>
    <property type="match status" value="1"/>
</dbReference>
<dbReference type="Gene3D" id="3.30.40.10">
    <property type="entry name" value="Zinc/RING finger domain, C3HC4 (zinc finger)"/>
    <property type="match status" value="1"/>
</dbReference>
<feature type="domain" description="RING-type" evidence="9">
    <location>
        <begin position="193"/>
        <end position="234"/>
    </location>
</feature>
<dbReference type="InterPro" id="IPR001841">
    <property type="entry name" value="Znf_RING"/>
</dbReference>
<keyword evidence="11" id="KW-1185">Reference proteome</keyword>
<dbReference type="GO" id="GO:0016874">
    <property type="term" value="F:ligase activity"/>
    <property type="evidence" value="ECO:0007669"/>
    <property type="project" value="UniProtKB-KW"/>
</dbReference>
<evidence type="ECO:0000313" key="11">
    <source>
        <dbReference type="Proteomes" id="UP001454036"/>
    </source>
</evidence>
<evidence type="ECO:0000256" key="5">
    <source>
        <dbReference type="ARBA" id="ARBA00022771"/>
    </source>
</evidence>
<dbReference type="EMBL" id="BAABME010003154">
    <property type="protein sequence ID" value="GAA0157656.1"/>
    <property type="molecule type" value="Genomic_DNA"/>
</dbReference>
<gene>
    <name evidence="10" type="ORF">LIER_14881</name>
</gene>
<dbReference type="PANTHER" id="PTHR15710:SF217">
    <property type="entry name" value="E3 UBIQUITIN-PROTEIN LIGASE RDUF2"/>
    <property type="match status" value="1"/>
</dbReference>
<keyword evidence="4" id="KW-0479">Metal-binding</keyword>
<evidence type="ECO:0000259" key="9">
    <source>
        <dbReference type="PROSITE" id="PS50089"/>
    </source>
</evidence>
<keyword evidence="5 8" id="KW-0863">Zinc-finger</keyword>
<evidence type="ECO:0000256" key="6">
    <source>
        <dbReference type="ARBA" id="ARBA00022786"/>
    </source>
</evidence>
<evidence type="ECO:0000256" key="8">
    <source>
        <dbReference type="PROSITE-ProRule" id="PRU00175"/>
    </source>
</evidence>
<dbReference type="GO" id="GO:0005737">
    <property type="term" value="C:cytoplasm"/>
    <property type="evidence" value="ECO:0007669"/>
    <property type="project" value="TreeGrafter"/>
</dbReference>
<keyword evidence="6" id="KW-0833">Ubl conjugation pathway</keyword>
<organism evidence="10 11">
    <name type="scientific">Lithospermum erythrorhizon</name>
    <name type="common">Purple gromwell</name>
    <name type="synonym">Lithospermum officinale var. erythrorhizon</name>
    <dbReference type="NCBI Taxonomy" id="34254"/>
    <lineage>
        <taxon>Eukaryota</taxon>
        <taxon>Viridiplantae</taxon>
        <taxon>Streptophyta</taxon>
        <taxon>Embryophyta</taxon>
        <taxon>Tracheophyta</taxon>
        <taxon>Spermatophyta</taxon>
        <taxon>Magnoliopsida</taxon>
        <taxon>eudicotyledons</taxon>
        <taxon>Gunneridae</taxon>
        <taxon>Pentapetalae</taxon>
        <taxon>asterids</taxon>
        <taxon>lamiids</taxon>
        <taxon>Boraginales</taxon>
        <taxon>Boraginaceae</taxon>
        <taxon>Boraginoideae</taxon>
        <taxon>Lithospermeae</taxon>
        <taxon>Lithospermum</taxon>
    </lineage>
</organism>
<protein>
    <recommendedName>
        <fullName evidence="2">RING-type E3 ubiquitin transferase</fullName>
        <ecNumber evidence="2">2.3.2.27</ecNumber>
    </recommendedName>
</protein>
<dbReference type="GO" id="GO:0016567">
    <property type="term" value="P:protein ubiquitination"/>
    <property type="evidence" value="ECO:0007669"/>
    <property type="project" value="TreeGrafter"/>
</dbReference>
<comment type="caution">
    <text evidence="10">The sequence shown here is derived from an EMBL/GenBank/DDBJ whole genome shotgun (WGS) entry which is preliminary data.</text>
</comment>
<keyword evidence="7" id="KW-0862">Zinc</keyword>
<dbReference type="GO" id="GO:0061630">
    <property type="term" value="F:ubiquitin protein ligase activity"/>
    <property type="evidence" value="ECO:0007669"/>
    <property type="project" value="UniProtKB-EC"/>
</dbReference>
<dbReference type="SMART" id="SM00184">
    <property type="entry name" value="RING"/>
    <property type="match status" value="1"/>
</dbReference>
<comment type="catalytic activity">
    <reaction evidence="1">
        <text>S-ubiquitinyl-[E2 ubiquitin-conjugating enzyme]-L-cysteine + [acceptor protein]-L-lysine = [E2 ubiquitin-conjugating enzyme]-L-cysteine + N(6)-ubiquitinyl-[acceptor protein]-L-lysine.</text>
        <dbReference type="EC" id="2.3.2.27"/>
    </reaction>
</comment>
<dbReference type="AlphaFoldDB" id="A0AAV3Q3X5"/>
<accession>A0AAV3Q3X5</accession>
<evidence type="ECO:0000256" key="4">
    <source>
        <dbReference type="ARBA" id="ARBA00022723"/>
    </source>
</evidence>
<dbReference type="Pfam" id="PF13639">
    <property type="entry name" value="zf-RING_2"/>
    <property type="match status" value="1"/>
</dbReference>
<dbReference type="FunFam" id="3.30.40.10:FF:000022">
    <property type="entry name" value="E3 ubiquitin-protein ligase RING1-like"/>
    <property type="match status" value="1"/>
</dbReference>
<evidence type="ECO:0000313" key="10">
    <source>
        <dbReference type="EMBL" id="GAA0157656.1"/>
    </source>
</evidence>
<evidence type="ECO:0000256" key="2">
    <source>
        <dbReference type="ARBA" id="ARBA00012483"/>
    </source>
</evidence>
<dbReference type="SUPFAM" id="SSF57850">
    <property type="entry name" value="RING/U-box"/>
    <property type="match status" value="1"/>
</dbReference>
<keyword evidence="3" id="KW-0808">Transferase</keyword>
<keyword evidence="10" id="KW-0436">Ligase</keyword>
<evidence type="ECO:0000256" key="1">
    <source>
        <dbReference type="ARBA" id="ARBA00000900"/>
    </source>
</evidence>
<dbReference type="Proteomes" id="UP001454036">
    <property type="component" value="Unassembled WGS sequence"/>
</dbReference>
<name>A0AAV3Q3X5_LITER</name>
<dbReference type="EC" id="2.3.2.27" evidence="2"/>
<dbReference type="GO" id="GO:0008270">
    <property type="term" value="F:zinc ion binding"/>
    <property type="evidence" value="ECO:0007669"/>
    <property type="project" value="UniProtKB-KW"/>
</dbReference>
<proteinExistence type="predicted"/>
<evidence type="ECO:0000256" key="3">
    <source>
        <dbReference type="ARBA" id="ARBA00022679"/>
    </source>
</evidence>
<reference evidence="10 11" key="1">
    <citation type="submission" date="2024-01" db="EMBL/GenBank/DDBJ databases">
        <title>The complete chloroplast genome sequence of Lithospermum erythrorhizon: insights into the phylogenetic relationship among Boraginaceae species and the maternal lineages of purple gromwells.</title>
        <authorList>
            <person name="Okada T."/>
            <person name="Watanabe K."/>
        </authorList>
    </citation>
    <scope>NUCLEOTIDE SEQUENCE [LARGE SCALE GENOMIC DNA]</scope>
</reference>
<sequence length="256" mass="28270">MSTPNSTNNAPRYDPFSLTLHDLTIEMPRIFDNWVVEPDPDLLTRGGAFDDDAGGYVEPDLEVDEFLEEYRVVSGIDDDGDDLMLPLYDHDARMGVERGGVGGPVNEDEALFVPGLGGGEALDVGWDALSREFRLEDMIDREFHLAGTVDRDVGRLFDEYEGIGKPPASEKVVESLVSVVVGKGDLEAGSMICAVCKDDVNVGEKVRELPCGHRFHSDCILPWLRIRNTCPVCRYELPTDDGCYESMRARRAGLGN</sequence>